<sequence length="355" mass="42391">MDELTKNYDRILTNNYNLSYSFFEKEISNNNSSFLKIMLIYKYLNDKNTSKAKELISKLDFDKNSFFESLMKMNEGILKIEEGKKNQGIELLKDAVKLDTNNENKWVRLELFTALKDEIPYEAWKYLEEALKIDPDFYWARVEKSFEFDEFANCIEIIEILKDLPETYNDSDAFNMLGVAQINCRDIQGAKESLKKSIKIKETSNNCFSLGQFYHEYFQNFREAERLYKRSLELEPSNSDAINAYSWLLYDLGKYDEAERKILTMLEISKDQEIFNQIMNFYLLNENLLKAREYLNQSIKVNMSNYMNEGYKIIINIVEGSEYKNLFEAYKKKYEEYDVQWLKDQIAFFLENRNK</sequence>
<dbReference type="InterPro" id="IPR011990">
    <property type="entry name" value="TPR-like_helical_dom_sf"/>
</dbReference>
<dbReference type="PANTHER" id="PTHR12558:SF13">
    <property type="entry name" value="CELL DIVISION CYCLE PROTEIN 27 HOMOLOG"/>
    <property type="match status" value="1"/>
</dbReference>
<dbReference type="Pfam" id="PF13181">
    <property type="entry name" value="TPR_8"/>
    <property type="match status" value="1"/>
</dbReference>
<dbReference type="EMBL" id="JBHULH010000001">
    <property type="protein sequence ID" value="MFD2565925.1"/>
    <property type="molecule type" value="Genomic_DNA"/>
</dbReference>
<dbReference type="Gene3D" id="1.25.40.10">
    <property type="entry name" value="Tetratricopeptide repeat domain"/>
    <property type="match status" value="2"/>
</dbReference>
<dbReference type="InterPro" id="IPR019734">
    <property type="entry name" value="TPR_rpt"/>
</dbReference>
<dbReference type="SUPFAM" id="SSF48452">
    <property type="entry name" value="TPR-like"/>
    <property type="match status" value="1"/>
</dbReference>
<protein>
    <submittedName>
        <fullName evidence="1">Tetratricopeptide repeat protein</fullName>
    </submittedName>
</protein>
<dbReference type="Proteomes" id="UP001597508">
    <property type="component" value="Unassembled WGS sequence"/>
</dbReference>
<proteinExistence type="predicted"/>
<evidence type="ECO:0000313" key="1">
    <source>
        <dbReference type="EMBL" id="MFD2565925.1"/>
    </source>
</evidence>
<comment type="caution">
    <text evidence="1">The sequence shown here is derived from an EMBL/GenBank/DDBJ whole genome shotgun (WGS) entry which is preliminary data.</text>
</comment>
<dbReference type="PANTHER" id="PTHR12558">
    <property type="entry name" value="CELL DIVISION CYCLE 16,23,27"/>
    <property type="match status" value="1"/>
</dbReference>
<organism evidence="1 2">
    <name type="scientific">Pseudotenacibaculum haliotis</name>
    <dbReference type="NCBI Taxonomy" id="1862138"/>
    <lineage>
        <taxon>Bacteria</taxon>
        <taxon>Pseudomonadati</taxon>
        <taxon>Bacteroidota</taxon>
        <taxon>Flavobacteriia</taxon>
        <taxon>Flavobacteriales</taxon>
        <taxon>Flavobacteriaceae</taxon>
        <taxon>Pseudotenacibaculum</taxon>
    </lineage>
</organism>
<gene>
    <name evidence="1" type="ORF">ACFSRZ_01000</name>
</gene>
<name>A0ABW5LM77_9FLAO</name>
<accession>A0ABW5LM77</accession>
<reference evidence="2" key="1">
    <citation type="journal article" date="2019" name="Int. J. Syst. Evol. Microbiol.">
        <title>The Global Catalogue of Microorganisms (GCM) 10K type strain sequencing project: providing services to taxonomists for standard genome sequencing and annotation.</title>
        <authorList>
            <consortium name="The Broad Institute Genomics Platform"/>
            <consortium name="The Broad Institute Genome Sequencing Center for Infectious Disease"/>
            <person name="Wu L."/>
            <person name="Ma J."/>
        </authorList>
    </citation>
    <scope>NUCLEOTIDE SEQUENCE [LARGE SCALE GENOMIC DNA]</scope>
    <source>
        <strain evidence="2">KCTC 52127</strain>
    </source>
</reference>
<dbReference type="RefSeq" id="WP_379664650.1">
    <property type="nucleotide sequence ID" value="NZ_JBHULH010000001.1"/>
</dbReference>
<keyword evidence="2" id="KW-1185">Reference proteome</keyword>
<evidence type="ECO:0000313" key="2">
    <source>
        <dbReference type="Proteomes" id="UP001597508"/>
    </source>
</evidence>
<dbReference type="Pfam" id="PF14559">
    <property type="entry name" value="TPR_19"/>
    <property type="match status" value="1"/>
</dbReference>